<reference evidence="1" key="1">
    <citation type="submission" date="2023-10" db="EMBL/GenBank/DDBJ databases">
        <title>Two new lytic phages for Micrococcus sp. strain 1402.</title>
        <authorList>
            <person name="Petrzik K."/>
        </authorList>
    </citation>
    <scope>NUCLEOTIDE SEQUENCE</scope>
</reference>
<proteinExistence type="predicted"/>
<accession>A0AAU6R657</accession>
<dbReference type="EMBL" id="OR756649">
    <property type="protein sequence ID" value="WZE63503.1"/>
    <property type="molecule type" value="Genomic_DNA"/>
</dbReference>
<name>A0AAU6R657_9CAUD</name>
<evidence type="ECO:0000313" key="1">
    <source>
        <dbReference type="EMBL" id="WZE63503.1"/>
    </source>
</evidence>
<organism evidence="1">
    <name type="scientific">Micrococcus phage Kurnik</name>
    <dbReference type="NCBI Taxonomy" id="3092208"/>
    <lineage>
        <taxon>Viruses</taxon>
        <taxon>Duplodnaviria</taxon>
        <taxon>Heunggongvirae</taxon>
        <taxon>Uroviricota</taxon>
        <taxon>Caudoviricetes</taxon>
    </lineage>
</organism>
<sequence length="157" mass="17051">MTTAIIAVDPGKNSGVAEVYKGPDGWVFDSWELGVDQFFAFIEQRIVDLIGAGYEVRLVAESFLITIHTAKNTQAGWSLEMIGVLKFLAYKYGLGAVTMQAPNIGKTFGTNGKLKYLGWFKSGTAGHANDAARHLATFAAQRSLVFTKDQLIGMAQL</sequence>
<protein>
    <submittedName>
        <fullName evidence="1">RuvC-like resolvase</fullName>
    </submittedName>
</protein>